<keyword evidence="1" id="KW-0805">Transcription regulation</keyword>
<dbReference type="SUPFAM" id="SSF48498">
    <property type="entry name" value="Tetracyclin repressor-like, C-terminal domain"/>
    <property type="match status" value="1"/>
</dbReference>
<keyword evidence="7" id="KW-1185">Reference proteome</keyword>
<evidence type="ECO:0000313" key="7">
    <source>
        <dbReference type="Proteomes" id="UP000254771"/>
    </source>
</evidence>
<feature type="domain" description="HTH tetR-type" evidence="5">
    <location>
        <begin position="9"/>
        <end position="69"/>
    </location>
</feature>
<dbReference type="Pfam" id="PF00440">
    <property type="entry name" value="TetR_N"/>
    <property type="match status" value="1"/>
</dbReference>
<dbReference type="Gene3D" id="1.10.357.10">
    <property type="entry name" value="Tetracycline Repressor, domain 2"/>
    <property type="match status" value="1"/>
</dbReference>
<name>A0A370DMI3_9GAMM</name>
<keyword evidence="2 4" id="KW-0238">DNA-binding</keyword>
<evidence type="ECO:0000256" key="2">
    <source>
        <dbReference type="ARBA" id="ARBA00023125"/>
    </source>
</evidence>
<evidence type="ECO:0000259" key="5">
    <source>
        <dbReference type="PROSITE" id="PS50977"/>
    </source>
</evidence>
<dbReference type="InterPro" id="IPR036271">
    <property type="entry name" value="Tet_transcr_reg_TetR-rel_C_sf"/>
</dbReference>
<dbReference type="InterPro" id="IPR009057">
    <property type="entry name" value="Homeodomain-like_sf"/>
</dbReference>
<dbReference type="GO" id="GO:0003677">
    <property type="term" value="F:DNA binding"/>
    <property type="evidence" value="ECO:0007669"/>
    <property type="project" value="UniProtKB-UniRule"/>
</dbReference>
<evidence type="ECO:0000256" key="3">
    <source>
        <dbReference type="ARBA" id="ARBA00023163"/>
    </source>
</evidence>
<reference evidence="6 7" key="1">
    <citation type="journal article" date="2018" name="ISME J.">
        <title>Endosymbiont genomes yield clues of tubeworm success.</title>
        <authorList>
            <person name="Li Y."/>
            <person name="Liles M.R."/>
            <person name="Halanych K.M."/>
        </authorList>
    </citation>
    <scope>NUCLEOTIDE SEQUENCE [LARGE SCALE GENOMIC DNA]</scope>
    <source>
        <strain evidence="6">A1462</strain>
    </source>
</reference>
<evidence type="ECO:0000256" key="1">
    <source>
        <dbReference type="ARBA" id="ARBA00023015"/>
    </source>
</evidence>
<feature type="DNA-binding region" description="H-T-H motif" evidence="4">
    <location>
        <begin position="32"/>
        <end position="51"/>
    </location>
</feature>
<dbReference type="PANTHER" id="PTHR47506:SF7">
    <property type="entry name" value="TRANSCRIPTIONAL REGULATORY PROTEIN"/>
    <property type="match status" value="1"/>
</dbReference>
<dbReference type="PANTHER" id="PTHR47506">
    <property type="entry name" value="TRANSCRIPTIONAL REGULATORY PROTEIN"/>
    <property type="match status" value="1"/>
</dbReference>
<evidence type="ECO:0000256" key="4">
    <source>
        <dbReference type="PROSITE-ProRule" id="PRU00335"/>
    </source>
</evidence>
<dbReference type="Pfam" id="PF21993">
    <property type="entry name" value="TetR_C_13_2"/>
    <property type="match status" value="1"/>
</dbReference>
<dbReference type="Gene3D" id="1.10.10.60">
    <property type="entry name" value="Homeodomain-like"/>
    <property type="match status" value="1"/>
</dbReference>
<gene>
    <name evidence="6" type="ORF">DIZ78_10340</name>
</gene>
<protein>
    <submittedName>
        <fullName evidence="6">TetR/AcrR family transcriptional regulator</fullName>
    </submittedName>
</protein>
<dbReference type="PROSITE" id="PS50977">
    <property type="entry name" value="HTH_TETR_2"/>
    <property type="match status" value="1"/>
</dbReference>
<sequence length="200" mass="21851">MPWSSEQKEKSREKILDSAVDLFSRRGFDNVAIGDLMQAAGMTHGGFYAHFGSKSELYKQAVTQAARRSAVAKLPEEALSAEDRLAKLLVGYLDISHVQQANPPCPLAFLATDVANREGDVRSAYTQVFRRLVALISKQLPSENGSRRETAMALSAMMIGGVAVARALNDDRSVEQLLDACRKAGLQMIEKTAGKKMPRP</sequence>
<proteinExistence type="predicted"/>
<dbReference type="Proteomes" id="UP000254771">
    <property type="component" value="Unassembled WGS sequence"/>
</dbReference>
<evidence type="ECO:0000313" key="6">
    <source>
        <dbReference type="EMBL" id="RDH85356.1"/>
    </source>
</evidence>
<dbReference type="InterPro" id="IPR054156">
    <property type="entry name" value="YxaF_TetR_C"/>
</dbReference>
<comment type="caution">
    <text evidence="6">The sequence shown here is derived from an EMBL/GenBank/DDBJ whole genome shotgun (WGS) entry which is preliminary data.</text>
</comment>
<dbReference type="EMBL" id="QFXE01000013">
    <property type="protein sequence ID" value="RDH85356.1"/>
    <property type="molecule type" value="Genomic_DNA"/>
</dbReference>
<dbReference type="AlphaFoldDB" id="A0A370DMI3"/>
<dbReference type="SUPFAM" id="SSF46689">
    <property type="entry name" value="Homeodomain-like"/>
    <property type="match status" value="1"/>
</dbReference>
<accession>A0A370DMI3</accession>
<organism evidence="6 7">
    <name type="scientific">endosymbiont of Escarpia spicata</name>
    <dbReference type="NCBI Taxonomy" id="2200908"/>
    <lineage>
        <taxon>Bacteria</taxon>
        <taxon>Pseudomonadati</taxon>
        <taxon>Pseudomonadota</taxon>
        <taxon>Gammaproteobacteria</taxon>
        <taxon>sulfur-oxidizing symbionts</taxon>
    </lineage>
</organism>
<dbReference type="InterPro" id="IPR001647">
    <property type="entry name" value="HTH_TetR"/>
</dbReference>
<keyword evidence="3" id="KW-0804">Transcription</keyword>
<dbReference type="PRINTS" id="PR00455">
    <property type="entry name" value="HTHTETR"/>
</dbReference>